<dbReference type="EnsemblPlants" id="Pp3c4_26880V3.3">
    <property type="protein sequence ID" value="Pp3c4_26880V3.3"/>
    <property type="gene ID" value="Pp3c4_26880"/>
</dbReference>
<dbReference type="SMART" id="SM00774">
    <property type="entry name" value="WRKY"/>
    <property type="match status" value="1"/>
</dbReference>
<dbReference type="PROSITE" id="PS50811">
    <property type="entry name" value="WRKY"/>
    <property type="match status" value="1"/>
</dbReference>
<dbReference type="GO" id="GO:0043565">
    <property type="term" value="F:sequence-specific DNA binding"/>
    <property type="evidence" value="ECO:0007669"/>
    <property type="project" value="InterPro"/>
</dbReference>
<organism evidence="8 9">
    <name type="scientific">Physcomitrium patens</name>
    <name type="common">Spreading-leaved earth moss</name>
    <name type="synonym">Physcomitrella patens</name>
    <dbReference type="NCBI Taxonomy" id="3218"/>
    <lineage>
        <taxon>Eukaryota</taxon>
        <taxon>Viridiplantae</taxon>
        <taxon>Streptophyta</taxon>
        <taxon>Embryophyta</taxon>
        <taxon>Bryophyta</taxon>
        <taxon>Bryophytina</taxon>
        <taxon>Bryopsida</taxon>
        <taxon>Funariidae</taxon>
        <taxon>Funariales</taxon>
        <taxon>Funariaceae</taxon>
        <taxon>Physcomitrium</taxon>
    </lineage>
</organism>
<evidence type="ECO:0000313" key="9">
    <source>
        <dbReference type="Proteomes" id="UP000006727"/>
    </source>
</evidence>
<keyword evidence="2" id="KW-0805">Transcription regulation</keyword>
<feature type="domain" description="WRKY" evidence="7">
    <location>
        <begin position="328"/>
        <end position="393"/>
    </location>
</feature>
<dbReference type="Proteomes" id="UP000006727">
    <property type="component" value="Chromosome 4"/>
</dbReference>
<dbReference type="EMBL" id="ABEU02000004">
    <property type="status" value="NOT_ANNOTATED_CDS"/>
    <property type="molecule type" value="Genomic_DNA"/>
</dbReference>
<feature type="region of interest" description="Disordered" evidence="6">
    <location>
        <begin position="217"/>
        <end position="255"/>
    </location>
</feature>
<proteinExistence type="predicted"/>
<evidence type="ECO:0000256" key="5">
    <source>
        <dbReference type="ARBA" id="ARBA00023242"/>
    </source>
</evidence>
<reference evidence="8" key="3">
    <citation type="submission" date="2020-12" db="UniProtKB">
        <authorList>
            <consortium name="EnsemblPlants"/>
        </authorList>
    </citation>
    <scope>IDENTIFICATION</scope>
</reference>
<feature type="region of interest" description="Disordered" evidence="6">
    <location>
        <begin position="395"/>
        <end position="419"/>
    </location>
</feature>
<evidence type="ECO:0000256" key="2">
    <source>
        <dbReference type="ARBA" id="ARBA00023015"/>
    </source>
</evidence>
<reference evidence="8 9" key="2">
    <citation type="journal article" date="2018" name="Plant J.">
        <title>The Physcomitrella patens chromosome-scale assembly reveals moss genome structure and evolution.</title>
        <authorList>
            <person name="Lang D."/>
            <person name="Ullrich K.K."/>
            <person name="Murat F."/>
            <person name="Fuchs J."/>
            <person name="Jenkins J."/>
            <person name="Haas F.B."/>
            <person name="Piednoel M."/>
            <person name="Gundlach H."/>
            <person name="Van Bel M."/>
            <person name="Meyberg R."/>
            <person name="Vives C."/>
            <person name="Morata J."/>
            <person name="Symeonidi A."/>
            <person name="Hiss M."/>
            <person name="Muchero W."/>
            <person name="Kamisugi Y."/>
            <person name="Saleh O."/>
            <person name="Blanc G."/>
            <person name="Decker E.L."/>
            <person name="van Gessel N."/>
            <person name="Grimwood J."/>
            <person name="Hayes R.D."/>
            <person name="Graham S.W."/>
            <person name="Gunter L.E."/>
            <person name="McDaniel S.F."/>
            <person name="Hoernstein S.N.W."/>
            <person name="Larsson A."/>
            <person name="Li F.W."/>
            <person name="Perroud P.F."/>
            <person name="Phillips J."/>
            <person name="Ranjan P."/>
            <person name="Rokshar D.S."/>
            <person name="Rothfels C.J."/>
            <person name="Schneider L."/>
            <person name="Shu S."/>
            <person name="Stevenson D.W."/>
            <person name="Thummler F."/>
            <person name="Tillich M."/>
            <person name="Villarreal Aguilar J.C."/>
            <person name="Widiez T."/>
            <person name="Wong G.K."/>
            <person name="Wymore A."/>
            <person name="Zhang Y."/>
            <person name="Zimmer A.D."/>
            <person name="Quatrano R.S."/>
            <person name="Mayer K.F.X."/>
            <person name="Goodstein D."/>
            <person name="Casacuberta J.M."/>
            <person name="Vandepoele K."/>
            <person name="Reski R."/>
            <person name="Cuming A.C."/>
            <person name="Tuskan G.A."/>
            <person name="Maumus F."/>
            <person name="Salse J."/>
            <person name="Schmutz J."/>
            <person name="Rensing S.A."/>
        </authorList>
    </citation>
    <scope>NUCLEOTIDE SEQUENCE [LARGE SCALE GENOMIC DNA]</scope>
    <source>
        <strain evidence="8 9">cv. Gransden 2004</strain>
    </source>
</reference>
<keyword evidence="5" id="KW-0539">Nucleus</keyword>
<dbReference type="RefSeq" id="XP_024373428.1">
    <property type="nucleotide sequence ID" value="XM_024517660.2"/>
</dbReference>
<feature type="compositionally biased region" description="Polar residues" evidence="6">
    <location>
        <begin position="34"/>
        <end position="57"/>
    </location>
</feature>
<reference evidence="8 9" key="1">
    <citation type="journal article" date="2008" name="Science">
        <title>The Physcomitrella genome reveals evolutionary insights into the conquest of land by plants.</title>
        <authorList>
            <person name="Rensing S."/>
            <person name="Lang D."/>
            <person name="Zimmer A."/>
            <person name="Terry A."/>
            <person name="Salamov A."/>
            <person name="Shapiro H."/>
            <person name="Nishiyama T."/>
            <person name="Perroud P.-F."/>
            <person name="Lindquist E."/>
            <person name="Kamisugi Y."/>
            <person name="Tanahashi T."/>
            <person name="Sakakibara K."/>
            <person name="Fujita T."/>
            <person name="Oishi K."/>
            <person name="Shin-I T."/>
            <person name="Kuroki Y."/>
            <person name="Toyoda A."/>
            <person name="Suzuki Y."/>
            <person name="Hashimoto A."/>
            <person name="Yamaguchi K."/>
            <person name="Sugano A."/>
            <person name="Kohara Y."/>
            <person name="Fujiyama A."/>
            <person name="Anterola A."/>
            <person name="Aoki S."/>
            <person name="Ashton N."/>
            <person name="Barbazuk W.B."/>
            <person name="Barker E."/>
            <person name="Bennetzen J."/>
            <person name="Bezanilla M."/>
            <person name="Blankenship R."/>
            <person name="Cho S.H."/>
            <person name="Dutcher S."/>
            <person name="Estelle M."/>
            <person name="Fawcett J.A."/>
            <person name="Gundlach H."/>
            <person name="Hanada K."/>
            <person name="Heyl A."/>
            <person name="Hicks K.A."/>
            <person name="Hugh J."/>
            <person name="Lohr M."/>
            <person name="Mayer K."/>
            <person name="Melkozernov A."/>
            <person name="Murata T."/>
            <person name="Nelson D."/>
            <person name="Pils B."/>
            <person name="Prigge M."/>
            <person name="Reiss B."/>
            <person name="Renner T."/>
            <person name="Rombauts S."/>
            <person name="Rushton P."/>
            <person name="Sanderfoot A."/>
            <person name="Schween G."/>
            <person name="Shiu S.-H."/>
            <person name="Stueber K."/>
            <person name="Theodoulou F.L."/>
            <person name="Tu H."/>
            <person name="Van de Peer Y."/>
            <person name="Verrier P.J."/>
            <person name="Waters E."/>
            <person name="Wood A."/>
            <person name="Yang L."/>
            <person name="Cove D."/>
            <person name="Cuming A."/>
            <person name="Hasebe M."/>
            <person name="Lucas S."/>
            <person name="Mishler D.B."/>
            <person name="Reski R."/>
            <person name="Grigoriev I."/>
            <person name="Quatrano R.S."/>
            <person name="Boore J.L."/>
        </authorList>
    </citation>
    <scope>NUCLEOTIDE SEQUENCE [LARGE SCALE GENOMIC DNA]</scope>
    <source>
        <strain evidence="8 9">cv. Gransden 2004</strain>
    </source>
</reference>
<gene>
    <name evidence="8" type="primary">LOC112281302</name>
</gene>
<evidence type="ECO:0000256" key="1">
    <source>
        <dbReference type="ARBA" id="ARBA00004123"/>
    </source>
</evidence>
<evidence type="ECO:0000256" key="4">
    <source>
        <dbReference type="ARBA" id="ARBA00023163"/>
    </source>
</evidence>
<dbReference type="InterPro" id="IPR036576">
    <property type="entry name" value="WRKY_dom_sf"/>
</dbReference>
<dbReference type="AlphaFoldDB" id="A0A7I4DKX6"/>
<keyword evidence="9" id="KW-1185">Reference proteome</keyword>
<dbReference type="FunFam" id="2.20.25.80:FF:000003">
    <property type="entry name" value="WRKY transcription factor 57"/>
    <property type="match status" value="1"/>
</dbReference>
<feature type="compositionally biased region" description="Basic and acidic residues" evidence="6">
    <location>
        <begin position="1"/>
        <end position="10"/>
    </location>
</feature>
<feature type="region of interest" description="Disordered" evidence="6">
    <location>
        <begin position="271"/>
        <end position="324"/>
    </location>
</feature>
<keyword evidence="3" id="KW-0238">DNA-binding</keyword>
<evidence type="ECO:0000256" key="3">
    <source>
        <dbReference type="ARBA" id="ARBA00023125"/>
    </source>
</evidence>
<dbReference type="PANTHER" id="PTHR31221">
    <property type="entry name" value="WRKY TRANSCRIPTION FACTOR PROTEIN 1-RELATED"/>
    <property type="match status" value="1"/>
</dbReference>
<feature type="compositionally biased region" description="Polar residues" evidence="6">
    <location>
        <begin position="395"/>
        <end position="411"/>
    </location>
</feature>
<dbReference type="Gramene" id="Pp3c4_26880V3.3">
    <property type="protein sequence ID" value="Pp3c4_26880V3.3"/>
    <property type="gene ID" value="Pp3c4_26880"/>
</dbReference>
<dbReference type="PANTHER" id="PTHR31221:SF334">
    <property type="entry name" value="WRKY TRANSCRIPTION FACTOR 57-RELATED"/>
    <property type="match status" value="1"/>
</dbReference>
<keyword evidence="4" id="KW-0804">Transcription</keyword>
<dbReference type="GO" id="GO:0005634">
    <property type="term" value="C:nucleus"/>
    <property type="evidence" value="ECO:0007669"/>
    <property type="project" value="UniProtKB-SubCell"/>
</dbReference>
<dbReference type="Gene3D" id="2.20.25.80">
    <property type="entry name" value="WRKY domain"/>
    <property type="match status" value="1"/>
</dbReference>
<name>A0A7I4DKX6_PHYPA</name>
<evidence type="ECO:0000256" key="6">
    <source>
        <dbReference type="SAM" id="MobiDB-lite"/>
    </source>
</evidence>
<feature type="compositionally biased region" description="Polar residues" evidence="6">
    <location>
        <begin position="290"/>
        <end position="305"/>
    </location>
</feature>
<comment type="subcellular location">
    <subcellularLocation>
        <location evidence="1">Nucleus</location>
    </subcellularLocation>
</comment>
<protein>
    <recommendedName>
        <fullName evidence="7">WRKY domain-containing protein</fullName>
    </recommendedName>
</protein>
<feature type="region of interest" description="Disordered" evidence="6">
    <location>
        <begin position="1"/>
        <end position="58"/>
    </location>
</feature>
<dbReference type="InterPro" id="IPR003657">
    <property type="entry name" value="WRKY_dom"/>
</dbReference>
<accession>A0A7I4DKX6</accession>
<dbReference type="GeneID" id="112281302"/>
<dbReference type="KEGG" id="ppp:112281302"/>
<dbReference type="SUPFAM" id="SSF118290">
    <property type="entry name" value="WRKY DNA-binding domain"/>
    <property type="match status" value="1"/>
</dbReference>
<dbReference type="InterPro" id="IPR044810">
    <property type="entry name" value="WRKY_plant"/>
</dbReference>
<dbReference type="GO" id="GO:0003700">
    <property type="term" value="F:DNA-binding transcription factor activity"/>
    <property type="evidence" value="ECO:0007669"/>
    <property type="project" value="InterPro"/>
</dbReference>
<feature type="compositionally biased region" description="Polar residues" evidence="6">
    <location>
        <begin position="226"/>
        <end position="250"/>
    </location>
</feature>
<sequence>MSEMARKNASDQRPVADSSSGIEQLMRSLGEDVNLSNSRNDTTKTTTKLANASSLTVSPPPRDSTIFFASCLGLVNSPPPFDMSLFMPSPTAPWIHASPVGDTTVQSAQQTSHGLNVNPNTVSNLGLTNNVQSTPFEALSPSDSTDLLDASPEYPWFPRDSNALMSNYNPLLQHLNLSPVATIPEERGLPSSSYNTGICIAGYQTLSDPFDLSSLAVSNEDKSPKRGSSPSSTRLNDVSPLTSTPNSPFSSEDGYVSDCIADDSAVGVSHNGSIIKRKTPDRALNESEENQFPSEPSPKKQTTNNLKKEKGAKSKRERKPRYAIQTRSDVDIMEDGYKWRKYGQKAVKNSPYPRSYYRCTNPDCPVRKRVERKADDHGLVVTTYEGTHNHLSHTTAGCLSKSSDTSATAPFSDQDPGTGVANFSLQPLSRERSEFDLSIQLIGQQGNQACHDFATTGTSASSSLSATQGMTMLYSLSRNPNMLSEALKENPLLGNDQFNNDRLSELQGTMLGSMAFPDPQLGRAHEIQMILGHDLLPNSYQGLLDDILRQSNGLHRHL</sequence>
<dbReference type="OrthoDB" id="693960at2759"/>
<dbReference type="Pfam" id="PF03106">
    <property type="entry name" value="WRKY"/>
    <property type="match status" value="1"/>
</dbReference>
<evidence type="ECO:0000313" key="8">
    <source>
        <dbReference type="EnsemblPlants" id="Pp3c4_26880V3.3"/>
    </source>
</evidence>
<evidence type="ECO:0000259" key="7">
    <source>
        <dbReference type="PROSITE" id="PS50811"/>
    </source>
</evidence>